<dbReference type="Pfam" id="PF02129">
    <property type="entry name" value="Peptidase_S15"/>
    <property type="match status" value="1"/>
</dbReference>
<evidence type="ECO:0000313" key="5">
    <source>
        <dbReference type="Proteomes" id="UP000199051"/>
    </source>
</evidence>
<dbReference type="InterPro" id="IPR008979">
    <property type="entry name" value="Galactose-bd-like_sf"/>
</dbReference>
<dbReference type="SUPFAM" id="SSF53474">
    <property type="entry name" value="alpha/beta-Hydrolases"/>
    <property type="match status" value="1"/>
</dbReference>
<evidence type="ECO:0000256" key="2">
    <source>
        <dbReference type="SAM" id="SignalP"/>
    </source>
</evidence>
<gene>
    <name evidence="4" type="ORF">SAMN04487818_105386</name>
</gene>
<dbReference type="InterPro" id="IPR006311">
    <property type="entry name" value="TAT_signal"/>
</dbReference>
<sequence>MAIRRSLLTTALAVIAGLGALTLPVSAAPTAPVAVRSDPIYSYANAVRETVWVDTGLTAPNGSRVRVATDIIRPREATGRVPVIMDASPYYATLGRGNESQKKTYDSAGKPVQFPLHYDNYFVPRGYAVALVDLSGTARSNGCVDIGGRSEITSAKSVIDWLNGRASGYTSATGSTTVTASWSTGAVGMIGKSWDGTIANGVAATGVDGLKTIVPIGAISSWYDYYRASGATFTSGSPAGLAQVVENSAGAANCGSVKTTLTNGSPSSGDYTAMYKERDYLVNVAKVKASVFVVHGLNDLNVKTINFGQWWNALPATVERKIWLSQTGHVDPFDFRRSVWVDTLHRWFDHYLLGIDNGIEREPASTVEQRPDVWKDDASWPLATSPTTVRLRPGTTAGVGVLGTTAPPAGSTASLTDNRTSSYDWINNPTTTSSARVIYRTEELARDVRVSGTTQITVTATPSQSAARVSAVLVDYGPATIRNYRGSGEGIRNLTTRTCWGESTTGDSACYLDTAANTTTVSQNIIARGWADLGHYAGLDTRRTLTAGTPYTITFNLASTDQLIPAGHRLALVIGSTDTSYISSAGTNPRLTIDLIKTSARLPLVGSI</sequence>
<dbReference type="PROSITE" id="PS51318">
    <property type="entry name" value="TAT"/>
    <property type="match status" value="1"/>
</dbReference>
<evidence type="ECO:0000313" key="4">
    <source>
        <dbReference type="EMBL" id="SER82607.1"/>
    </source>
</evidence>
<dbReference type="Gene3D" id="3.40.50.1820">
    <property type="entry name" value="alpha/beta hydrolase"/>
    <property type="match status" value="2"/>
</dbReference>
<dbReference type="AlphaFoldDB" id="A0A1H9SC94"/>
<feature type="chain" id="PRO_5011588528" evidence="2">
    <location>
        <begin position="28"/>
        <end position="608"/>
    </location>
</feature>
<evidence type="ECO:0000259" key="3">
    <source>
        <dbReference type="SMART" id="SM00939"/>
    </source>
</evidence>
<dbReference type="GO" id="GO:0008239">
    <property type="term" value="F:dipeptidyl-peptidase activity"/>
    <property type="evidence" value="ECO:0007669"/>
    <property type="project" value="InterPro"/>
</dbReference>
<dbReference type="Gene3D" id="2.60.120.260">
    <property type="entry name" value="Galactose-binding domain-like"/>
    <property type="match status" value="1"/>
</dbReference>
<name>A0A1H9SC94_9PSEU</name>
<dbReference type="NCBIfam" id="NF003780">
    <property type="entry name" value="PRK05371.1-1"/>
    <property type="match status" value="1"/>
</dbReference>
<feature type="signal peptide" evidence="2">
    <location>
        <begin position="1"/>
        <end position="27"/>
    </location>
</feature>
<keyword evidence="2" id="KW-0732">Signal</keyword>
<feature type="domain" description="Xaa-Pro dipeptidyl-peptidase C-terminal" evidence="3">
    <location>
        <begin position="345"/>
        <end position="601"/>
    </location>
</feature>
<accession>A0A1H9SC94</accession>
<dbReference type="SUPFAM" id="SSF49785">
    <property type="entry name" value="Galactose-binding domain-like"/>
    <property type="match status" value="1"/>
</dbReference>
<evidence type="ECO:0000256" key="1">
    <source>
        <dbReference type="ARBA" id="ARBA00022801"/>
    </source>
</evidence>
<dbReference type="EMBL" id="FOGI01000005">
    <property type="protein sequence ID" value="SER82607.1"/>
    <property type="molecule type" value="Genomic_DNA"/>
</dbReference>
<dbReference type="RefSeq" id="WP_092778041.1">
    <property type="nucleotide sequence ID" value="NZ_FOGI01000005.1"/>
</dbReference>
<dbReference type="InterPro" id="IPR013736">
    <property type="entry name" value="Xaa-Pro_dipept_C"/>
</dbReference>
<protein>
    <submittedName>
        <fullName evidence="4">X-Pro dipeptidyl-peptidase</fullName>
    </submittedName>
</protein>
<organism evidence="4 5">
    <name type="scientific">Actinokineospora terrae</name>
    <dbReference type="NCBI Taxonomy" id="155974"/>
    <lineage>
        <taxon>Bacteria</taxon>
        <taxon>Bacillati</taxon>
        <taxon>Actinomycetota</taxon>
        <taxon>Actinomycetes</taxon>
        <taxon>Pseudonocardiales</taxon>
        <taxon>Pseudonocardiaceae</taxon>
        <taxon>Actinokineospora</taxon>
    </lineage>
</organism>
<dbReference type="InterPro" id="IPR005674">
    <property type="entry name" value="CocE/Ser_esterase"/>
</dbReference>
<dbReference type="InterPro" id="IPR000383">
    <property type="entry name" value="Xaa-Pro-like_dom"/>
</dbReference>
<dbReference type="InterPro" id="IPR029058">
    <property type="entry name" value="AB_hydrolase_fold"/>
</dbReference>
<proteinExistence type="predicted"/>
<dbReference type="NCBIfam" id="TIGR00976">
    <property type="entry name" value="CocE_NonD"/>
    <property type="match status" value="1"/>
</dbReference>
<keyword evidence="5" id="KW-1185">Reference proteome</keyword>
<dbReference type="SMART" id="SM00939">
    <property type="entry name" value="PepX_C"/>
    <property type="match status" value="1"/>
</dbReference>
<dbReference type="STRING" id="155974.SAMN04487818_105386"/>
<keyword evidence="1" id="KW-0378">Hydrolase</keyword>
<reference evidence="5" key="1">
    <citation type="submission" date="2016-10" db="EMBL/GenBank/DDBJ databases">
        <authorList>
            <person name="Varghese N."/>
            <person name="Submissions S."/>
        </authorList>
    </citation>
    <scope>NUCLEOTIDE SEQUENCE [LARGE SCALE GENOMIC DNA]</scope>
    <source>
        <strain evidence="5">DSM 44260</strain>
    </source>
</reference>
<dbReference type="Proteomes" id="UP000199051">
    <property type="component" value="Unassembled WGS sequence"/>
</dbReference>
<dbReference type="Pfam" id="PF08530">
    <property type="entry name" value="PepX_C"/>
    <property type="match status" value="1"/>
</dbReference>